<evidence type="ECO:0000313" key="4">
    <source>
        <dbReference type="Proteomes" id="UP000184267"/>
    </source>
</evidence>
<dbReference type="Proteomes" id="UP000184267">
    <property type="component" value="Unassembled WGS sequence"/>
</dbReference>
<keyword evidence="2" id="KW-0812">Transmembrane</keyword>
<dbReference type="InterPro" id="IPR000358">
    <property type="entry name" value="RNR_small_fam"/>
</dbReference>
<dbReference type="InterPro" id="IPR030475">
    <property type="entry name" value="RNR_small_AS"/>
</dbReference>
<dbReference type="CDD" id="cd01049">
    <property type="entry name" value="RNRR2"/>
    <property type="match status" value="1"/>
</dbReference>
<dbReference type="Gene3D" id="1.10.620.20">
    <property type="entry name" value="Ribonucleotide Reductase, subunit A"/>
    <property type="match status" value="1"/>
</dbReference>
<dbReference type="GO" id="GO:0009263">
    <property type="term" value="P:deoxyribonucleotide biosynthetic process"/>
    <property type="evidence" value="ECO:0007669"/>
    <property type="project" value="InterPro"/>
</dbReference>
<keyword evidence="2" id="KW-0472">Membrane</keyword>
<organism evidence="3 4">
    <name type="scientific">Trametes pubescens</name>
    <name type="common">White-rot fungus</name>
    <dbReference type="NCBI Taxonomy" id="154538"/>
    <lineage>
        <taxon>Eukaryota</taxon>
        <taxon>Fungi</taxon>
        <taxon>Dikarya</taxon>
        <taxon>Basidiomycota</taxon>
        <taxon>Agaricomycotina</taxon>
        <taxon>Agaricomycetes</taxon>
        <taxon>Polyporales</taxon>
        <taxon>Polyporaceae</taxon>
        <taxon>Trametes</taxon>
    </lineage>
</organism>
<comment type="caution">
    <text evidence="3">The sequence shown here is derived from an EMBL/GenBank/DDBJ whole genome shotgun (WGS) entry which is preliminary data.</text>
</comment>
<dbReference type="PROSITE" id="PS00368">
    <property type="entry name" value="RIBORED_SMALL"/>
    <property type="match status" value="1"/>
</dbReference>
<keyword evidence="4" id="KW-1185">Reference proteome</keyword>
<gene>
    <name evidence="3" type="ORF">TRAPUB_11654</name>
</gene>
<dbReference type="Pfam" id="PF00268">
    <property type="entry name" value="Ribonuc_red_sm"/>
    <property type="match status" value="1"/>
</dbReference>
<protein>
    <submittedName>
        <fullName evidence="3">Ribonucleoside-diphosphate reductase small chain</fullName>
    </submittedName>
</protein>
<keyword evidence="2" id="KW-1133">Transmembrane helix</keyword>
<evidence type="ECO:0000256" key="2">
    <source>
        <dbReference type="SAM" id="Phobius"/>
    </source>
</evidence>
<feature type="transmembrane region" description="Helical" evidence="2">
    <location>
        <begin position="114"/>
        <end position="139"/>
    </location>
</feature>
<comment type="similarity">
    <text evidence="1">Belongs to the ribonucleoside diphosphate reductase small chain family.</text>
</comment>
<dbReference type="InterPro" id="IPR033909">
    <property type="entry name" value="RNR_small"/>
</dbReference>
<dbReference type="AlphaFoldDB" id="A0A1M2VW25"/>
<dbReference type="InterPro" id="IPR012348">
    <property type="entry name" value="RNR-like"/>
</dbReference>
<evidence type="ECO:0000313" key="3">
    <source>
        <dbReference type="EMBL" id="OJT11793.1"/>
    </source>
</evidence>
<name>A0A1M2VW25_TRAPU</name>
<sequence>MSTDARHWNGRLNDDERAFISTILAFFAASDGIVNENLVQRFCSEVQIPEARCFYGFQIMMENVHAETYAGMLTTLIQDPDERHILFSATSTVPTIKRKADWTMRWIEDQQQPFAVRLIAFAAVEGIFFSSSFAAIFWLRSRGLLPGLCHSNELIARDESMHTNFACLLYEHLGAKVPRATVQGLIREAVELEKAFFEAALPTPLAGMNADLMAEYVEVVADDLLHRLGYRPIYKKGNPFPFITDTALDGRTNFFERRVSEYRMAPRAVFHTSRISNNWDGILGDADL</sequence>
<dbReference type="InterPro" id="IPR009078">
    <property type="entry name" value="Ferritin-like_SF"/>
</dbReference>
<proteinExistence type="inferred from homology"/>
<accession>A0A1M2VW25</accession>
<dbReference type="PANTHER" id="PTHR23409:SF18">
    <property type="entry name" value="RIBONUCLEOSIDE-DIPHOSPHATE REDUCTASE SUBUNIT M2"/>
    <property type="match status" value="1"/>
</dbReference>
<dbReference type="STRING" id="154538.A0A1M2VW25"/>
<dbReference type="SUPFAM" id="SSF47240">
    <property type="entry name" value="Ferritin-like"/>
    <property type="match status" value="1"/>
</dbReference>
<dbReference type="OrthoDB" id="2727692at2759"/>
<dbReference type="OMA" id="TMRWIED"/>
<dbReference type="PANTHER" id="PTHR23409">
    <property type="entry name" value="RIBONUCLEOSIDE-DIPHOSPHATE REDUCTASE SMALL CHAIN"/>
    <property type="match status" value="1"/>
</dbReference>
<dbReference type="EMBL" id="MNAD01000574">
    <property type="protein sequence ID" value="OJT11793.1"/>
    <property type="molecule type" value="Genomic_DNA"/>
</dbReference>
<reference evidence="3 4" key="1">
    <citation type="submission" date="2016-10" db="EMBL/GenBank/DDBJ databases">
        <title>Genome sequence of the basidiomycete white-rot fungus Trametes pubescens.</title>
        <authorList>
            <person name="Makela M.R."/>
            <person name="Granchi Z."/>
            <person name="Peng M."/>
            <person name="De Vries R.P."/>
            <person name="Grigoriev I."/>
            <person name="Riley R."/>
            <person name="Hilden K."/>
        </authorList>
    </citation>
    <scope>NUCLEOTIDE SEQUENCE [LARGE SCALE GENOMIC DNA]</scope>
    <source>
        <strain evidence="3 4">FBCC735</strain>
    </source>
</reference>
<dbReference type="GO" id="GO:0016491">
    <property type="term" value="F:oxidoreductase activity"/>
    <property type="evidence" value="ECO:0007669"/>
    <property type="project" value="InterPro"/>
</dbReference>
<evidence type="ECO:0000256" key="1">
    <source>
        <dbReference type="ARBA" id="ARBA00009303"/>
    </source>
</evidence>